<keyword evidence="4" id="KW-0808">Transferase</keyword>
<dbReference type="STRING" id="1797529.A2570_01865"/>
<reference evidence="7 8" key="1">
    <citation type="journal article" date="2016" name="Nat. Commun.">
        <title>Thousands of microbial genomes shed light on interconnected biogeochemical processes in an aquifer system.</title>
        <authorList>
            <person name="Anantharaman K."/>
            <person name="Brown C.T."/>
            <person name="Hug L.A."/>
            <person name="Sharon I."/>
            <person name="Castelle C.J."/>
            <person name="Probst A.J."/>
            <person name="Thomas B.C."/>
            <person name="Singh A."/>
            <person name="Wilkins M.J."/>
            <person name="Karaoz U."/>
            <person name="Brodie E.L."/>
            <person name="Williams K.H."/>
            <person name="Hubbard S.S."/>
            <person name="Banfield J.F."/>
        </authorList>
    </citation>
    <scope>NUCLEOTIDE SEQUENCE [LARGE SCALE GENOMIC DNA]</scope>
</reference>
<evidence type="ECO:0000256" key="3">
    <source>
        <dbReference type="ARBA" id="ARBA00022676"/>
    </source>
</evidence>
<dbReference type="AlphaFoldDB" id="A0A1G1XKG1"/>
<dbReference type="Pfam" id="PF00535">
    <property type="entry name" value="Glycos_transf_2"/>
    <property type="match status" value="1"/>
</dbReference>
<evidence type="ECO:0000313" key="7">
    <source>
        <dbReference type="EMBL" id="OGY40441.1"/>
    </source>
</evidence>
<dbReference type="InterPro" id="IPR029044">
    <property type="entry name" value="Nucleotide-diphossugar_trans"/>
</dbReference>
<name>A0A1G1XKG1_9BACT</name>
<dbReference type="PANTHER" id="PTHR43646">
    <property type="entry name" value="GLYCOSYLTRANSFERASE"/>
    <property type="match status" value="1"/>
</dbReference>
<sequence>MLKFSIIVPAFNEEKLLFQGLESLVNLDYGKKDYEVILVNNNSTDKTRDIALSFPFVKVLDEPKQGNVFALICGTKQACGEILVFTDADTVVPRDWLKNYEGAYEDPGVVCAGGGAIMFPRSLKVRAAEKTVNLIASKIKYFPGFNLSIRRKVYEKIGGFDPKVNFDQDFFLVLRAKKLGRSVLVKNNEVKTSSRRYKDYRAAVYIAKSLVNITSLFVFKKSIFFEFGNIR</sequence>
<dbReference type="GO" id="GO:0005886">
    <property type="term" value="C:plasma membrane"/>
    <property type="evidence" value="ECO:0007669"/>
    <property type="project" value="UniProtKB-SubCell"/>
</dbReference>
<dbReference type="InterPro" id="IPR001173">
    <property type="entry name" value="Glyco_trans_2-like"/>
</dbReference>
<organism evidence="7 8">
    <name type="scientific">Candidatus Brennerbacteria bacterium RIFOXYD1_FULL_41_16</name>
    <dbReference type="NCBI Taxonomy" id="1797529"/>
    <lineage>
        <taxon>Bacteria</taxon>
        <taxon>Candidatus Brenneribacteriota</taxon>
    </lineage>
</organism>
<protein>
    <recommendedName>
        <fullName evidence="6">Glycosyltransferase 2-like domain-containing protein</fullName>
    </recommendedName>
</protein>
<dbReference type="Gene3D" id="3.90.550.10">
    <property type="entry name" value="Spore Coat Polysaccharide Biosynthesis Protein SpsA, Chain A"/>
    <property type="match status" value="1"/>
</dbReference>
<comment type="caution">
    <text evidence="7">The sequence shown here is derived from an EMBL/GenBank/DDBJ whole genome shotgun (WGS) entry which is preliminary data.</text>
</comment>
<keyword evidence="5" id="KW-0472">Membrane</keyword>
<feature type="domain" description="Glycosyltransferase 2-like" evidence="6">
    <location>
        <begin position="5"/>
        <end position="157"/>
    </location>
</feature>
<keyword evidence="3" id="KW-0328">Glycosyltransferase</keyword>
<evidence type="ECO:0000259" key="6">
    <source>
        <dbReference type="Pfam" id="PF00535"/>
    </source>
</evidence>
<evidence type="ECO:0000256" key="1">
    <source>
        <dbReference type="ARBA" id="ARBA00004236"/>
    </source>
</evidence>
<evidence type="ECO:0000256" key="5">
    <source>
        <dbReference type="ARBA" id="ARBA00023136"/>
    </source>
</evidence>
<gene>
    <name evidence="7" type="ORF">A2570_01865</name>
</gene>
<keyword evidence="2" id="KW-1003">Cell membrane</keyword>
<evidence type="ECO:0000313" key="8">
    <source>
        <dbReference type="Proteomes" id="UP000178570"/>
    </source>
</evidence>
<proteinExistence type="predicted"/>
<accession>A0A1G1XKG1</accession>
<comment type="subcellular location">
    <subcellularLocation>
        <location evidence="1">Cell membrane</location>
    </subcellularLocation>
</comment>
<evidence type="ECO:0000256" key="4">
    <source>
        <dbReference type="ARBA" id="ARBA00022679"/>
    </source>
</evidence>
<evidence type="ECO:0000256" key="2">
    <source>
        <dbReference type="ARBA" id="ARBA00022475"/>
    </source>
</evidence>
<dbReference type="GO" id="GO:0016757">
    <property type="term" value="F:glycosyltransferase activity"/>
    <property type="evidence" value="ECO:0007669"/>
    <property type="project" value="UniProtKB-KW"/>
</dbReference>
<dbReference type="EMBL" id="MHHY01000008">
    <property type="protein sequence ID" value="OGY40441.1"/>
    <property type="molecule type" value="Genomic_DNA"/>
</dbReference>
<dbReference type="Proteomes" id="UP000178570">
    <property type="component" value="Unassembled WGS sequence"/>
</dbReference>
<dbReference type="PANTHER" id="PTHR43646:SF2">
    <property type="entry name" value="GLYCOSYLTRANSFERASE 2-LIKE DOMAIN-CONTAINING PROTEIN"/>
    <property type="match status" value="1"/>
</dbReference>
<dbReference type="SUPFAM" id="SSF53448">
    <property type="entry name" value="Nucleotide-diphospho-sugar transferases"/>
    <property type="match status" value="1"/>
</dbReference>